<organism evidence="1 2">
    <name type="scientific">Kuenenia stuttgartiensis</name>
    <dbReference type="NCBI Taxonomy" id="174633"/>
    <lineage>
        <taxon>Bacteria</taxon>
        <taxon>Pseudomonadati</taxon>
        <taxon>Planctomycetota</taxon>
        <taxon>Candidatus Brocadiia</taxon>
        <taxon>Candidatus Brocadiales</taxon>
        <taxon>Candidatus Brocadiaceae</taxon>
        <taxon>Candidatus Kuenenia</taxon>
    </lineage>
</organism>
<evidence type="ECO:0000313" key="1">
    <source>
        <dbReference type="EMBL" id="QII13792.1"/>
    </source>
</evidence>
<gene>
    <name evidence="1" type="ORF">KsCSTR_44130</name>
</gene>
<name>A0A6G7GWR4_KUEST</name>
<sequence length="41" mass="4468">MKETFSFGYFVTVQPVFGMGAEYNPLAPLKKGGLRGLLTTT</sequence>
<evidence type="ECO:0000313" key="2">
    <source>
        <dbReference type="Proteomes" id="UP000501926"/>
    </source>
</evidence>
<dbReference type="Proteomes" id="UP000501926">
    <property type="component" value="Chromosome"/>
</dbReference>
<proteinExistence type="predicted"/>
<dbReference type="EMBL" id="CP049055">
    <property type="protein sequence ID" value="QII13792.1"/>
    <property type="molecule type" value="Genomic_DNA"/>
</dbReference>
<reference evidence="1 2" key="1">
    <citation type="submission" date="2020-02" db="EMBL/GenBank/DDBJ databases">
        <title>Newly sequenced genome of strain CSTR1 showed variability in Candidatus Kuenenia stuttgartiensis genomes.</title>
        <authorList>
            <person name="Ding C."/>
            <person name="Adrian L."/>
        </authorList>
    </citation>
    <scope>NUCLEOTIDE SEQUENCE [LARGE SCALE GENOMIC DNA]</scope>
    <source>
        <strain evidence="1 2">CSTR1</strain>
    </source>
</reference>
<protein>
    <submittedName>
        <fullName evidence="1">Uncharacterized protein</fullName>
    </submittedName>
</protein>
<dbReference type="AlphaFoldDB" id="A0A6G7GWR4"/>
<accession>A0A6G7GWR4</accession>